<proteinExistence type="predicted"/>
<dbReference type="AlphaFoldDB" id="A0ABD2YSI9"/>
<organism evidence="3 4">
    <name type="scientific">Cinchona calisaya</name>
    <dbReference type="NCBI Taxonomy" id="153742"/>
    <lineage>
        <taxon>Eukaryota</taxon>
        <taxon>Viridiplantae</taxon>
        <taxon>Streptophyta</taxon>
        <taxon>Embryophyta</taxon>
        <taxon>Tracheophyta</taxon>
        <taxon>Spermatophyta</taxon>
        <taxon>Magnoliopsida</taxon>
        <taxon>eudicotyledons</taxon>
        <taxon>Gunneridae</taxon>
        <taxon>Pentapetalae</taxon>
        <taxon>asterids</taxon>
        <taxon>lamiids</taxon>
        <taxon>Gentianales</taxon>
        <taxon>Rubiaceae</taxon>
        <taxon>Cinchonoideae</taxon>
        <taxon>Cinchoneae</taxon>
        <taxon>Cinchona</taxon>
    </lineage>
</organism>
<dbReference type="Proteomes" id="UP001630127">
    <property type="component" value="Unassembled WGS sequence"/>
</dbReference>
<dbReference type="Gene3D" id="1.10.287.1490">
    <property type="match status" value="1"/>
</dbReference>
<protein>
    <submittedName>
        <fullName evidence="3">Uncharacterized protein</fullName>
    </submittedName>
</protein>
<accession>A0ABD2YSI9</accession>
<dbReference type="SUPFAM" id="SSF90257">
    <property type="entry name" value="Myosin rod fragments"/>
    <property type="match status" value="1"/>
</dbReference>
<sequence>MVDDSKTMNGEYSDDQTVNIVGDEASDYELKISELSDEVTALEKEKQQIVHENSNLNDRIEKMEESMKHLSDENESLKVQVAKLGSENKILQAVAARASELEGEVSRLQHDLISAMSDLEEANGVNSKLKLKVESLEKGEMEKSIKMDAIASERDLLIVKVEGLVAKVGEKEEEVRSLESRIEELKLAVREKEELERKVRLLKGKLLEDKERVINAVEVQGRESDGLLYGKAPVVVEEDMGDVVEGKEKNSVSCFKVELPVVAVSAVGAIAIMGVMCYLHSKKK</sequence>
<keyword evidence="1" id="KW-0175">Coiled coil</keyword>
<dbReference type="EMBL" id="JBJUIK010000012">
    <property type="protein sequence ID" value="KAL3508975.1"/>
    <property type="molecule type" value="Genomic_DNA"/>
</dbReference>
<comment type="caution">
    <text evidence="3">The sequence shown here is derived from an EMBL/GenBank/DDBJ whole genome shotgun (WGS) entry which is preliminary data.</text>
</comment>
<keyword evidence="2" id="KW-0812">Transmembrane</keyword>
<feature type="transmembrane region" description="Helical" evidence="2">
    <location>
        <begin position="259"/>
        <end position="279"/>
    </location>
</feature>
<evidence type="ECO:0000256" key="1">
    <source>
        <dbReference type="SAM" id="Coils"/>
    </source>
</evidence>
<evidence type="ECO:0000256" key="2">
    <source>
        <dbReference type="SAM" id="Phobius"/>
    </source>
</evidence>
<evidence type="ECO:0000313" key="4">
    <source>
        <dbReference type="Proteomes" id="UP001630127"/>
    </source>
</evidence>
<feature type="coiled-coil region" evidence="1">
    <location>
        <begin position="25"/>
        <end position="212"/>
    </location>
</feature>
<keyword evidence="2" id="KW-1133">Transmembrane helix</keyword>
<reference evidence="3 4" key="1">
    <citation type="submission" date="2024-11" db="EMBL/GenBank/DDBJ databases">
        <title>A near-complete genome assembly of Cinchona calisaya.</title>
        <authorList>
            <person name="Lian D.C."/>
            <person name="Zhao X.W."/>
            <person name="Wei L."/>
        </authorList>
    </citation>
    <scope>NUCLEOTIDE SEQUENCE [LARGE SCALE GENOMIC DNA]</scope>
    <source>
        <tissue evidence="3">Nenye</tissue>
    </source>
</reference>
<gene>
    <name evidence="3" type="ORF">ACH5RR_028376</name>
</gene>
<keyword evidence="2" id="KW-0472">Membrane</keyword>
<keyword evidence="4" id="KW-1185">Reference proteome</keyword>
<evidence type="ECO:0000313" key="3">
    <source>
        <dbReference type="EMBL" id="KAL3508975.1"/>
    </source>
</evidence>
<name>A0ABD2YSI9_9GENT</name>